<dbReference type="PANTHER" id="PTHR35399">
    <property type="entry name" value="SLR8030 PROTEIN"/>
    <property type="match status" value="1"/>
</dbReference>
<accession>A0A6J4JIY3</accession>
<dbReference type="Pfam" id="PF05787">
    <property type="entry name" value="PhoX"/>
    <property type="match status" value="1"/>
</dbReference>
<evidence type="ECO:0008006" key="2">
    <source>
        <dbReference type="Google" id="ProtNLM"/>
    </source>
</evidence>
<proteinExistence type="predicted"/>
<gene>
    <name evidence="1" type="ORF">AVDCRST_MAG76-3864</name>
</gene>
<dbReference type="AlphaFoldDB" id="A0A6J4JIY3"/>
<reference evidence="1" key="1">
    <citation type="submission" date="2020-02" db="EMBL/GenBank/DDBJ databases">
        <authorList>
            <person name="Meier V. D."/>
        </authorList>
    </citation>
    <scope>NUCLEOTIDE SEQUENCE</scope>
    <source>
        <strain evidence="1">AVDCRST_MAG76</strain>
    </source>
</reference>
<sequence length="371" mass="38036">MDRRSFLRLGAAGTTVAIAGAHNIGFSLRAVHAATGGPYGPLQAADANGLKLPAGFTSRIVAKAGSKVSGTGYTWHSAPDGGACFPSANGGWTYVSNSEKGSGAGGAGSITFGSGGSVLGARRILSGTSRNCAGGATPWGTWLSCEENGSAGKVYECWPENQQAAVVRPALGSFNHEAAACDPVGKAVYLTEDASAGKLRRFRPTTWGNLLTGVLEAAVVSAGKLTWTTTISNGSSFNGGEGAWYAGGKLWFTTKGDNKVWEVDLRSSPMTIKVIYDDNTSPNPVLTGVDNIVGSSSGDLFVAEDGGNMELVMIAPDGGVSVFLRVINQSGSELTGPPFNPAGNRLLLSSQRGGNGSGVTYEVKGPFRTMA</sequence>
<dbReference type="EMBL" id="CADCSZ010000226">
    <property type="protein sequence ID" value="CAA9278699.1"/>
    <property type="molecule type" value="Genomic_DNA"/>
</dbReference>
<protein>
    <recommendedName>
        <fullName evidence="2">Translocation protein TolB</fullName>
    </recommendedName>
</protein>
<dbReference type="SUPFAM" id="SSF63825">
    <property type="entry name" value="YWTD domain"/>
    <property type="match status" value="1"/>
</dbReference>
<dbReference type="InterPro" id="IPR008557">
    <property type="entry name" value="PhoX"/>
</dbReference>
<evidence type="ECO:0000313" key="1">
    <source>
        <dbReference type="EMBL" id="CAA9278699.1"/>
    </source>
</evidence>
<dbReference type="PANTHER" id="PTHR35399:SF4">
    <property type="entry name" value="MEMBRANE PROTEIN"/>
    <property type="match status" value="1"/>
</dbReference>
<organism evidence="1">
    <name type="scientific">uncultured Acidimicrobiales bacterium</name>
    <dbReference type="NCBI Taxonomy" id="310071"/>
    <lineage>
        <taxon>Bacteria</taxon>
        <taxon>Bacillati</taxon>
        <taxon>Actinomycetota</taxon>
        <taxon>Acidimicrobiia</taxon>
        <taxon>Acidimicrobiales</taxon>
        <taxon>environmental samples</taxon>
    </lineage>
</organism>
<name>A0A6J4JIY3_9ACTN</name>